<keyword evidence="2" id="KW-1133">Transmembrane helix</keyword>
<dbReference type="InterPro" id="IPR005612">
    <property type="entry name" value="CCAAT-binding_factor"/>
</dbReference>
<keyword evidence="2" id="KW-0812">Transmembrane</keyword>
<dbReference type="GO" id="GO:0005730">
    <property type="term" value="C:nucleolus"/>
    <property type="evidence" value="ECO:0007669"/>
    <property type="project" value="TreeGrafter"/>
</dbReference>
<dbReference type="Pfam" id="PF03914">
    <property type="entry name" value="CBF"/>
    <property type="match status" value="1"/>
</dbReference>
<feature type="transmembrane region" description="Helical" evidence="2">
    <location>
        <begin position="143"/>
        <end position="169"/>
    </location>
</feature>
<comment type="similarity">
    <text evidence="1">Belongs to the CBF/MAK21 family.</text>
</comment>
<organism evidence="4 5">
    <name type="scientific">Syphacia muris</name>
    <dbReference type="NCBI Taxonomy" id="451379"/>
    <lineage>
        <taxon>Eukaryota</taxon>
        <taxon>Metazoa</taxon>
        <taxon>Ecdysozoa</taxon>
        <taxon>Nematoda</taxon>
        <taxon>Chromadorea</taxon>
        <taxon>Rhabditida</taxon>
        <taxon>Spirurina</taxon>
        <taxon>Oxyuridomorpha</taxon>
        <taxon>Oxyuroidea</taxon>
        <taxon>Oxyuridae</taxon>
        <taxon>Syphacia</taxon>
    </lineage>
</organism>
<proteinExistence type="inferred from homology"/>
<name>A0A0N5A7P4_9BILA</name>
<accession>A0A0N5A7P4</accession>
<dbReference type="PANTHER" id="PTHR14428">
    <property type="entry name" value="NUCLEOLAR COMPLEX PROTEIN 3"/>
    <property type="match status" value="1"/>
</dbReference>
<dbReference type="AlphaFoldDB" id="A0A0N5A7P4"/>
<dbReference type="STRING" id="451379.A0A0N5A7P4"/>
<evidence type="ECO:0000313" key="4">
    <source>
        <dbReference type="Proteomes" id="UP000046393"/>
    </source>
</evidence>
<evidence type="ECO:0000259" key="3">
    <source>
        <dbReference type="Pfam" id="PF03914"/>
    </source>
</evidence>
<dbReference type="Proteomes" id="UP000046393">
    <property type="component" value="Unplaced"/>
</dbReference>
<feature type="domain" description="CCAAT-binding factor" evidence="3">
    <location>
        <begin position="61"/>
        <end position="163"/>
    </location>
</feature>
<dbReference type="WBParaSite" id="SMUV_0000005101-mRNA-1">
    <property type="protein sequence ID" value="SMUV_0000005101-mRNA-1"/>
    <property type="gene ID" value="SMUV_0000005101"/>
</dbReference>
<reference evidence="5" key="1">
    <citation type="submission" date="2017-02" db="UniProtKB">
        <authorList>
            <consortium name="WormBaseParasite"/>
        </authorList>
    </citation>
    <scope>IDENTIFICATION</scope>
</reference>
<dbReference type="PANTHER" id="PTHR14428:SF5">
    <property type="entry name" value="NUCLEOLAR COMPLEX PROTEIN 3 HOMOLOG"/>
    <property type="match status" value="1"/>
</dbReference>
<dbReference type="InterPro" id="IPR016903">
    <property type="entry name" value="Nucleolar_cplx-assoc_3"/>
</dbReference>
<evidence type="ECO:0000313" key="5">
    <source>
        <dbReference type="WBParaSite" id="SMUV_0000005101-mRNA-1"/>
    </source>
</evidence>
<keyword evidence="4" id="KW-1185">Reference proteome</keyword>
<keyword evidence="2" id="KW-0472">Membrane</keyword>
<protein>
    <submittedName>
        <fullName evidence="5">CBF domain-containing protein</fullName>
    </submittedName>
</protein>
<dbReference type="GO" id="GO:0003682">
    <property type="term" value="F:chromatin binding"/>
    <property type="evidence" value="ECO:0007669"/>
    <property type="project" value="TreeGrafter"/>
</dbReference>
<sequence>MKFVFATYFRVLKRMVDTSFLEPVLEGLSQFAHLLNVEYFGDLTIAMESLVEKQSLSILSSVHCINAVFVILSGEGAALNIDPSKFYRLMYGLLCSLPFERSYEKMVKQIDLVIRTLHIMFIVRRKQVPLPRVAAFVKRLVDVAVYLPSTCSIAILALLRQIIMVNLYFI</sequence>
<evidence type="ECO:0000256" key="1">
    <source>
        <dbReference type="ARBA" id="ARBA00007797"/>
    </source>
</evidence>
<evidence type="ECO:0000256" key="2">
    <source>
        <dbReference type="SAM" id="Phobius"/>
    </source>
</evidence>
<dbReference type="GO" id="GO:0006270">
    <property type="term" value="P:DNA replication initiation"/>
    <property type="evidence" value="ECO:0007669"/>
    <property type="project" value="TreeGrafter"/>
</dbReference>